<feature type="transmembrane region" description="Helical" evidence="24">
    <location>
        <begin position="517"/>
        <end position="534"/>
    </location>
</feature>
<dbReference type="InterPro" id="IPR050799">
    <property type="entry name" value="ZIP_Transporter"/>
</dbReference>
<feature type="transmembrane region" description="Helical" evidence="24">
    <location>
        <begin position="698"/>
        <end position="716"/>
    </location>
</feature>
<comment type="catalytic activity">
    <reaction evidence="18">
        <text>Zn(2+)(in) = Zn(2+)(out)</text>
        <dbReference type="Rhea" id="RHEA:29351"/>
        <dbReference type="ChEBI" id="CHEBI:29105"/>
    </reaction>
</comment>
<feature type="transmembrane region" description="Helical" evidence="24">
    <location>
        <begin position="1175"/>
        <end position="1200"/>
    </location>
</feature>
<evidence type="ECO:0000256" key="15">
    <source>
        <dbReference type="ARBA" id="ARBA00023136"/>
    </source>
</evidence>
<keyword evidence="15 24" id="KW-0472">Membrane</keyword>
<keyword evidence="17" id="KW-0393">Immunoglobulin domain</keyword>
<evidence type="ECO:0000256" key="18">
    <source>
        <dbReference type="ARBA" id="ARBA00034634"/>
    </source>
</evidence>
<evidence type="ECO:0000259" key="25">
    <source>
        <dbReference type="PROSITE" id="PS50835"/>
    </source>
</evidence>
<evidence type="ECO:0000256" key="5">
    <source>
        <dbReference type="ARBA" id="ARBA00022475"/>
    </source>
</evidence>
<comment type="subcellular location">
    <subcellularLocation>
        <location evidence="2">Apical cell membrane</location>
        <topology evidence="2">Multi-pass membrane protein</topology>
    </subcellularLocation>
    <subcellularLocation>
        <location evidence="1">Recycling endosome membrane</location>
        <topology evidence="1">Multi-pass membrane protein</topology>
    </subcellularLocation>
</comment>
<proteinExistence type="inferred from homology"/>
<evidence type="ECO:0000256" key="16">
    <source>
        <dbReference type="ARBA" id="ARBA00023180"/>
    </source>
</evidence>
<evidence type="ECO:0000256" key="13">
    <source>
        <dbReference type="ARBA" id="ARBA00022989"/>
    </source>
</evidence>
<dbReference type="GO" id="GO:0055038">
    <property type="term" value="C:recycling endosome membrane"/>
    <property type="evidence" value="ECO:0007669"/>
    <property type="project" value="UniProtKB-SubCell"/>
</dbReference>
<accession>A0AA88THT4</accession>
<dbReference type="InterPro" id="IPR007110">
    <property type="entry name" value="Ig-like_dom"/>
</dbReference>
<dbReference type="InterPro" id="IPR049406">
    <property type="entry name" value="ZIP4_12_EF-hand"/>
</dbReference>
<dbReference type="PROSITE" id="PS00290">
    <property type="entry name" value="IG_MHC"/>
    <property type="match status" value="1"/>
</dbReference>
<reference evidence="26" key="1">
    <citation type="submission" date="2023-08" db="EMBL/GenBank/DDBJ databases">
        <title>Chromosome-level Genome Assembly of mud carp (Cirrhinus molitorella).</title>
        <authorList>
            <person name="Liu H."/>
        </authorList>
    </citation>
    <scope>NUCLEOTIDE SEQUENCE</scope>
    <source>
        <strain evidence="26">Prfri</strain>
        <tissue evidence="26">Muscle</tissue>
    </source>
</reference>
<keyword evidence="4" id="KW-0813">Transport</keyword>
<dbReference type="Pfam" id="PF18292">
    <property type="entry name" value="ZIP4_domain"/>
    <property type="match status" value="1"/>
</dbReference>
<evidence type="ECO:0000256" key="8">
    <source>
        <dbReference type="ARBA" id="ARBA00022729"/>
    </source>
</evidence>
<organism evidence="26 27">
    <name type="scientific">Cirrhinus molitorella</name>
    <name type="common">mud carp</name>
    <dbReference type="NCBI Taxonomy" id="172907"/>
    <lineage>
        <taxon>Eukaryota</taxon>
        <taxon>Metazoa</taxon>
        <taxon>Chordata</taxon>
        <taxon>Craniata</taxon>
        <taxon>Vertebrata</taxon>
        <taxon>Euteleostomi</taxon>
        <taxon>Actinopterygii</taxon>
        <taxon>Neopterygii</taxon>
        <taxon>Teleostei</taxon>
        <taxon>Ostariophysi</taxon>
        <taxon>Cypriniformes</taxon>
        <taxon>Cyprinidae</taxon>
        <taxon>Labeoninae</taxon>
        <taxon>Labeonini</taxon>
        <taxon>Cirrhinus</taxon>
    </lineage>
</organism>
<keyword evidence="13 24" id="KW-1133">Transmembrane helix</keyword>
<comment type="similarity">
    <text evidence="3">Belongs to the ZIP transporter (TC 2.A.5) family.</text>
</comment>
<dbReference type="InterPro" id="IPR037055">
    <property type="entry name" value="MHC_I-like_Ag-recog_sf"/>
</dbReference>
<dbReference type="PANTHER" id="PTHR12191">
    <property type="entry name" value="SOLUTE CARRIER FAMILY 39"/>
    <property type="match status" value="1"/>
</dbReference>
<evidence type="ECO:0000256" key="23">
    <source>
        <dbReference type="SAM" id="MobiDB-lite"/>
    </source>
</evidence>
<dbReference type="InterPro" id="IPR003006">
    <property type="entry name" value="Ig/MHC_CS"/>
</dbReference>
<evidence type="ECO:0000313" key="27">
    <source>
        <dbReference type="Proteomes" id="UP001187343"/>
    </source>
</evidence>
<evidence type="ECO:0000313" key="26">
    <source>
        <dbReference type="EMBL" id="KAK2887688.1"/>
    </source>
</evidence>
<dbReference type="GO" id="GO:0046872">
    <property type="term" value="F:metal ion binding"/>
    <property type="evidence" value="ECO:0007669"/>
    <property type="project" value="UniProtKB-KW"/>
</dbReference>
<dbReference type="Pfam" id="PF02535">
    <property type="entry name" value="Zip"/>
    <property type="match status" value="1"/>
</dbReference>
<feature type="domain" description="Ig-like" evidence="25">
    <location>
        <begin position="1073"/>
        <end position="1163"/>
    </location>
</feature>
<dbReference type="InterPro" id="IPR036179">
    <property type="entry name" value="Ig-like_dom_sf"/>
</dbReference>
<comment type="caution">
    <text evidence="26">The sequence shown here is derived from an EMBL/GenBank/DDBJ whole genome shotgun (WGS) entry which is preliminary data.</text>
</comment>
<evidence type="ECO:0000256" key="24">
    <source>
        <dbReference type="SAM" id="Phobius"/>
    </source>
</evidence>
<evidence type="ECO:0000256" key="9">
    <source>
        <dbReference type="ARBA" id="ARBA00022753"/>
    </source>
</evidence>
<keyword evidence="14" id="KW-0406">Ion transport</keyword>
<dbReference type="GO" id="GO:0140410">
    <property type="term" value="F:monoatomic cation:bicarbonate symporter activity"/>
    <property type="evidence" value="ECO:0007669"/>
    <property type="project" value="TreeGrafter"/>
</dbReference>
<dbReference type="Pfam" id="PF21116">
    <property type="entry name" value="EF-hand_Zip"/>
    <property type="match status" value="1"/>
</dbReference>
<name>A0AA88THT4_9TELE</name>
<evidence type="ECO:0000256" key="19">
    <source>
        <dbReference type="ARBA" id="ARBA00039394"/>
    </source>
</evidence>
<dbReference type="PROSITE" id="PS50835">
    <property type="entry name" value="IG_LIKE"/>
    <property type="match status" value="2"/>
</dbReference>
<keyword evidence="9" id="KW-0967">Endosome</keyword>
<dbReference type="InterPro" id="IPR003597">
    <property type="entry name" value="Ig_C1-set"/>
</dbReference>
<dbReference type="EMBL" id="JAUYZG010000015">
    <property type="protein sequence ID" value="KAK2887688.1"/>
    <property type="molecule type" value="Genomic_DNA"/>
</dbReference>
<evidence type="ECO:0000256" key="14">
    <source>
        <dbReference type="ARBA" id="ARBA00023065"/>
    </source>
</evidence>
<evidence type="ECO:0000256" key="20">
    <source>
        <dbReference type="ARBA" id="ARBA00041703"/>
    </source>
</evidence>
<keyword evidence="8" id="KW-0732">Signal</keyword>
<evidence type="ECO:0000256" key="17">
    <source>
        <dbReference type="ARBA" id="ARBA00023319"/>
    </source>
</evidence>
<dbReference type="GO" id="GO:0030003">
    <property type="term" value="P:intracellular monoatomic cation homeostasis"/>
    <property type="evidence" value="ECO:0007669"/>
    <property type="project" value="TreeGrafter"/>
</dbReference>
<dbReference type="InterPro" id="IPR041137">
    <property type="entry name" value="ZIP4_N"/>
</dbReference>
<keyword evidence="7" id="KW-0479">Metal-binding</keyword>
<dbReference type="SMART" id="SM00407">
    <property type="entry name" value="IGc1"/>
    <property type="match status" value="2"/>
</dbReference>
<feature type="transmembrane region" description="Helical" evidence="24">
    <location>
        <begin position="885"/>
        <end position="903"/>
    </location>
</feature>
<keyword evidence="27" id="KW-1185">Reference proteome</keyword>
<dbReference type="Gene3D" id="3.30.500.10">
    <property type="entry name" value="MHC class I-like antigen recognition-like"/>
    <property type="match status" value="1"/>
</dbReference>
<evidence type="ECO:0000256" key="4">
    <source>
        <dbReference type="ARBA" id="ARBA00022448"/>
    </source>
</evidence>
<evidence type="ECO:0000256" key="3">
    <source>
        <dbReference type="ARBA" id="ARBA00006939"/>
    </source>
</evidence>
<sequence>MALEAKEETLLKSGIVAVINGCGLDWPRLTAQQIEAHLKILRDQQRASVEKSRNVISRPGSPCPNPSVQSIGPISPENPSEKRKTRQNTPIMETRGVLVLCFACLGVFTGALGDKKDIYTKVVDLLAPGEDYLTEDAVLSLFERLENRVQCSGVSCGKCLSVDQLSQLLSNYSSSQGLQMEDFFTVAPGFCLFLSAPLETCKAIQEGRWAEETDHFIEMLYGHDHDHNSTTEHPPHGDITENEDLEKMFDDIEKYYQPDTHEPCLTMKDILEESSHQHGDHMHTELDSVMGNVLYHALHGDCMKALNLPEQQYFLDYIFSHFGSDDLMLHDFEGLLKALNLGGGEHDHDHYNHDHKAENQHSRNSHSHEDAHRSNSSWDKTCFSAEDLLRIHQLNSSSLTRDQFTQISPALIQQILSGGCSEISPEPVSPDSLSTAERYGYATLANLIICLMAMFGIVVLLFSACTQVFELCIQFCISLAVGSLTGDALLHLLPAFLGLHIHEDGLDHDHSVINYDYVYKLLVLIAGIYFFYLMEGIFSIITRREHHHHHDEESDVHHCDHGKVLQMYQREKQNKHSTSQADLVVAEKNENSFLAPVSRSREQRLLPYMITIGDGIHNFADGLAIGAAFSMSWRSGLATSLAVLCHELPHELGDFAILLHCGLSVKRALLLNVGSALSSFIGLYIALSVSTETVATEWISAVTAGLFLYVGLADMLPSLIHVDSKRPWLVFFLQNLGLLSAPPEVYYSVKASGSSGQQVLVCLATGFYPKRVQMEIRRDWTPLPDEQLNSHGIRPNADGSFQLMKSLEILPSERSRYHCVVNGRILLDKWIVQDSAAEELHETQSLCETNKTPAAARGEMGSKNCSLPNFAMERQDTDQNTFTQMALRLAMTLTVLLVISSIFPSQSEICSLYYMNSAILKSLTARDSYEFYSSVKLNDIQMSFCNSENKADFLKQFCEESKSLFRNEREELNYKQGWLKMNLNTLRNENRTNDTDLHVLQWIHSCEVERHFNGTVTFLQGTDEYAYDGKNLTFGLSMHWNESVSSLEKRCVETLTSFTDLQQERKFIMTARPEVYSSVKAPGSSEEQVLVCLATGFYPKHVQMEIRCDQMALPDEQLNSHGVRPNTDGSFQLKKSLKILPSERSRYQCVVKHQTLTEPLIVSWGNDDDDDEVNVLLPAIIGVGVALVVFVIIVLVFYLMRKWVKYRKSLKTQSQLNSQSLPNLGSLGSPVYESFEGLGPYIALQRIKRYGSFSATGSGVSSIADGSGRCHADWLLTCGTDEITEELRETQSLCEAKETPAAAPRAAQGAMGSKNISLPNFAMDREDIDQNTVTQNTLQLPLPRRCSSKNISLPNLTLERKDSDDSS</sequence>
<evidence type="ECO:0000256" key="10">
    <source>
        <dbReference type="ARBA" id="ARBA00022833"/>
    </source>
</evidence>
<evidence type="ECO:0000256" key="1">
    <source>
        <dbReference type="ARBA" id="ARBA00004195"/>
    </source>
</evidence>
<feature type="transmembrane region" description="Helical" evidence="24">
    <location>
        <begin position="439"/>
        <end position="463"/>
    </location>
</feature>
<dbReference type="Pfam" id="PF07654">
    <property type="entry name" value="C1-set"/>
    <property type="match status" value="2"/>
</dbReference>
<dbReference type="InterPro" id="IPR003689">
    <property type="entry name" value="ZIP"/>
</dbReference>
<dbReference type="PANTHER" id="PTHR12191:SF21">
    <property type="entry name" value="ZINC TRANSPORTER ZIP4"/>
    <property type="match status" value="1"/>
</dbReference>
<evidence type="ECO:0000256" key="2">
    <source>
        <dbReference type="ARBA" id="ARBA00004424"/>
    </source>
</evidence>
<feature type="region of interest" description="Disordered" evidence="23">
    <location>
        <begin position="51"/>
        <end position="87"/>
    </location>
</feature>
<feature type="compositionally biased region" description="Basic and acidic residues" evidence="23">
    <location>
        <begin position="347"/>
        <end position="373"/>
    </location>
</feature>
<feature type="transmembrane region" description="Helical" evidence="24">
    <location>
        <begin position="475"/>
        <end position="497"/>
    </location>
</feature>
<evidence type="ECO:0000256" key="11">
    <source>
        <dbReference type="ARBA" id="ARBA00022843"/>
    </source>
</evidence>
<feature type="domain" description="Ig-like" evidence="25">
    <location>
        <begin position="743"/>
        <end position="822"/>
    </location>
</feature>
<dbReference type="GO" id="GO:0005385">
    <property type="term" value="F:zinc ion transmembrane transporter activity"/>
    <property type="evidence" value="ECO:0007669"/>
    <property type="project" value="TreeGrafter"/>
</dbReference>
<keyword evidence="10" id="KW-0862">Zinc</keyword>
<protein>
    <recommendedName>
        <fullName evidence="19">Zinc transporter ZIP4</fullName>
    </recommendedName>
    <alternativeName>
        <fullName evidence="21">Solute carrier family 39 member 4</fullName>
    </alternativeName>
    <alternativeName>
        <fullName evidence="20">Zrt- and Irt-like protein 4</fullName>
    </alternativeName>
</protein>
<evidence type="ECO:0000256" key="7">
    <source>
        <dbReference type="ARBA" id="ARBA00022723"/>
    </source>
</evidence>
<evidence type="ECO:0000256" key="22">
    <source>
        <dbReference type="ARBA" id="ARBA00055808"/>
    </source>
</evidence>
<keyword evidence="6 24" id="KW-0812">Transmembrane</keyword>
<comment type="function">
    <text evidence="22">Selective transporter that mediates the uptake of Zn(2+). Plays an essential role for dietary zinc uptake from small intestine. The Zn(2+) uniporter activity is regulated by zinc availability. Also exhibits polyspecific binding and transport of Cu(2+), Cd(2+) and possibly Ni(2+) but at higher concentrations.</text>
</comment>
<keyword evidence="11" id="KW-0832">Ubl conjugation</keyword>
<dbReference type="SUPFAM" id="SSF54452">
    <property type="entry name" value="MHC antigen-recognition domain"/>
    <property type="match status" value="1"/>
</dbReference>
<evidence type="ECO:0000256" key="12">
    <source>
        <dbReference type="ARBA" id="ARBA00022906"/>
    </source>
</evidence>
<feature type="transmembrane region" description="Helical" evidence="24">
    <location>
        <begin position="668"/>
        <end position="686"/>
    </location>
</feature>
<evidence type="ECO:0000256" key="6">
    <source>
        <dbReference type="ARBA" id="ARBA00022692"/>
    </source>
</evidence>
<dbReference type="InterPro" id="IPR011162">
    <property type="entry name" value="MHC_I/II-like_Ag-recog"/>
</dbReference>
<keyword evidence="16" id="KW-0325">Glycoprotein</keyword>
<gene>
    <name evidence="26" type="ORF">Q8A67_015916</name>
</gene>
<dbReference type="SUPFAM" id="SSF48726">
    <property type="entry name" value="Immunoglobulin"/>
    <property type="match status" value="2"/>
</dbReference>
<dbReference type="InterPro" id="IPR013783">
    <property type="entry name" value="Ig-like_fold"/>
</dbReference>
<dbReference type="GO" id="GO:0071578">
    <property type="term" value="P:zinc ion import across plasma membrane"/>
    <property type="evidence" value="ECO:0007669"/>
    <property type="project" value="TreeGrafter"/>
</dbReference>
<keyword evidence="5" id="KW-1003">Cell membrane</keyword>
<dbReference type="GO" id="GO:0016324">
    <property type="term" value="C:apical plasma membrane"/>
    <property type="evidence" value="ECO:0007669"/>
    <property type="project" value="UniProtKB-SubCell"/>
</dbReference>
<dbReference type="Gene3D" id="2.60.40.10">
    <property type="entry name" value="Immunoglobulins"/>
    <property type="match status" value="2"/>
</dbReference>
<evidence type="ECO:0000256" key="21">
    <source>
        <dbReference type="ARBA" id="ARBA00042777"/>
    </source>
</evidence>
<dbReference type="Proteomes" id="UP001187343">
    <property type="component" value="Unassembled WGS sequence"/>
</dbReference>
<feature type="region of interest" description="Disordered" evidence="23">
    <location>
        <begin position="347"/>
        <end position="377"/>
    </location>
</feature>
<keyword evidence="12" id="KW-0864">Zinc transport</keyword>